<dbReference type="Gene3D" id="3.40.50.720">
    <property type="entry name" value="NAD(P)-binding Rossmann-like Domain"/>
    <property type="match status" value="1"/>
</dbReference>
<evidence type="ECO:0000313" key="10">
    <source>
        <dbReference type="Proteomes" id="UP001432000"/>
    </source>
</evidence>
<evidence type="ECO:0000256" key="5">
    <source>
        <dbReference type="ARBA" id="ARBA00023027"/>
    </source>
</evidence>
<accession>A0ABZ2PHD5</accession>
<evidence type="ECO:0000256" key="3">
    <source>
        <dbReference type="ARBA" id="ARBA00016219"/>
    </source>
</evidence>
<dbReference type="EC" id="1.1.1.17" evidence="2"/>
<reference evidence="9 10" key="1">
    <citation type="submission" date="2024-03" db="EMBL/GenBank/DDBJ databases">
        <title>Natural products discovery in diverse microorganisms through a two-stage MS feature dereplication strategy.</title>
        <authorList>
            <person name="Zhang R."/>
        </authorList>
    </citation>
    <scope>NUCLEOTIDE SEQUENCE [LARGE SCALE GENOMIC DNA]</scope>
    <source>
        <strain evidence="9 10">18930</strain>
    </source>
</reference>
<dbReference type="EMBL" id="CP147846">
    <property type="protein sequence ID" value="WXG66533.1"/>
    <property type="molecule type" value="Genomic_DNA"/>
</dbReference>
<protein>
    <recommendedName>
        <fullName evidence="3">Mannitol-1-phosphate 5-dehydrogenase</fullName>
        <ecNumber evidence="2">1.1.1.17</ecNumber>
    </recommendedName>
</protein>
<feature type="domain" description="Mannitol dehydrogenase C-terminal" evidence="8">
    <location>
        <begin position="265"/>
        <end position="458"/>
    </location>
</feature>
<dbReference type="Gene3D" id="1.10.1040.10">
    <property type="entry name" value="N-(1-d-carboxylethyl)-l-norvaline Dehydrogenase, domain 2"/>
    <property type="match status" value="1"/>
</dbReference>
<dbReference type="PANTHER" id="PTHR43362:SF1">
    <property type="entry name" value="MANNITOL DEHYDROGENASE 2-RELATED"/>
    <property type="match status" value="1"/>
</dbReference>
<keyword evidence="4 9" id="KW-0560">Oxidoreductase</keyword>
<dbReference type="SUPFAM" id="SSF48179">
    <property type="entry name" value="6-phosphogluconate dehydrogenase C-terminal domain-like"/>
    <property type="match status" value="1"/>
</dbReference>
<comment type="similarity">
    <text evidence="1">Belongs to the mannitol dehydrogenase family.</text>
</comment>
<dbReference type="InterPro" id="IPR000669">
    <property type="entry name" value="Mannitol_DH"/>
</dbReference>
<dbReference type="Pfam" id="PF08125">
    <property type="entry name" value="Mannitol_dh_C"/>
    <property type="match status" value="1"/>
</dbReference>
<dbReference type="Proteomes" id="UP001432000">
    <property type="component" value="Chromosome"/>
</dbReference>
<evidence type="ECO:0000259" key="7">
    <source>
        <dbReference type="Pfam" id="PF01232"/>
    </source>
</evidence>
<dbReference type="RefSeq" id="WP_338885980.1">
    <property type="nucleotide sequence ID" value="NZ_CP147846.1"/>
</dbReference>
<dbReference type="InterPro" id="IPR013118">
    <property type="entry name" value="Mannitol_DH_C"/>
</dbReference>
<dbReference type="PRINTS" id="PR00084">
    <property type="entry name" value="MTLDHDRGNASE"/>
</dbReference>
<dbReference type="InterPro" id="IPR023027">
    <property type="entry name" value="Mannitol_DH_CS"/>
</dbReference>
<dbReference type="InterPro" id="IPR013131">
    <property type="entry name" value="Mannitol_DH_N"/>
</dbReference>
<dbReference type="Pfam" id="PF01232">
    <property type="entry name" value="Mannitol_dh"/>
    <property type="match status" value="1"/>
</dbReference>
<comment type="catalytic activity">
    <reaction evidence="6">
        <text>D-mannitol 1-phosphate + NAD(+) = beta-D-fructose 6-phosphate + NADH + H(+)</text>
        <dbReference type="Rhea" id="RHEA:19661"/>
        <dbReference type="ChEBI" id="CHEBI:15378"/>
        <dbReference type="ChEBI" id="CHEBI:57540"/>
        <dbReference type="ChEBI" id="CHEBI:57634"/>
        <dbReference type="ChEBI" id="CHEBI:57945"/>
        <dbReference type="ChEBI" id="CHEBI:61381"/>
        <dbReference type="EC" id="1.1.1.17"/>
    </reaction>
</comment>
<dbReference type="GO" id="GO:0016491">
    <property type="term" value="F:oxidoreductase activity"/>
    <property type="evidence" value="ECO:0007669"/>
    <property type="project" value="UniProtKB-KW"/>
</dbReference>
<evidence type="ECO:0000256" key="4">
    <source>
        <dbReference type="ARBA" id="ARBA00023002"/>
    </source>
</evidence>
<evidence type="ECO:0000259" key="8">
    <source>
        <dbReference type="Pfam" id="PF08125"/>
    </source>
</evidence>
<dbReference type="InterPro" id="IPR013328">
    <property type="entry name" value="6PGD_dom2"/>
</dbReference>
<evidence type="ECO:0000256" key="6">
    <source>
        <dbReference type="ARBA" id="ARBA00048615"/>
    </source>
</evidence>
<dbReference type="InterPro" id="IPR008927">
    <property type="entry name" value="6-PGluconate_DH-like_C_sf"/>
</dbReference>
<evidence type="ECO:0000256" key="1">
    <source>
        <dbReference type="ARBA" id="ARBA00006541"/>
    </source>
</evidence>
<keyword evidence="10" id="KW-1185">Reference proteome</keyword>
<name>A0ABZ2PHD5_9NOCA</name>
<gene>
    <name evidence="9" type="ORF">WDS16_14615</name>
</gene>
<sequence>MPDRPEGTAIVHLGLGNFHRAHQAVYTARAMAEHGGPWGILGVANRSRSVVDAMLGQDLLYGVVEISPTGSKVGVPGSHTGVMVAAEDPEGVVAAIADPQVKIVTVTVTEHGYTFSPETGTLDVQSTSVQRDLADERAPLTTIGQIARGIALRARTHGAPITIASCDNVLSNGRRTGALVHEFLERAGATDVLDWLALSVQFPNSMVDRIVPASGDLYNEASSSALSATDSIAVPAEPFTMWVMEDLFAAGRPSWEVAGARFTSDVEPFELMKVRLLNGTHSLIAYLGALDGKGTIPDSTAESFVEGAARAVLVDEYLPTVPVPESVDIDDYIAQLFVRWSNSALGHRTSQVGSDGSVKLAQRIPAPALAHLRNGVVPQHLSLTVAAYLCCIAPPQNFDPGPHARAMADPARPRLAGLADSAASIEDFVERVFTDGDIFPSEIGEFVEFVSRTAEYVDMIVRHGPRAAAAEAATSSARYAAVHSPAVPAALH</sequence>
<evidence type="ECO:0000313" key="9">
    <source>
        <dbReference type="EMBL" id="WXG66533.1"/>
    </source>
</evidence>
<feature type="domain" description="Mannitol dehydrogenase N-terminal" evidence="7">
    <location>
        <begin position="9"/>
        <end position="256"/>
    </location>
</feature>
<dbReference type="PANTHER" id="PTHR43362">
    <property type="entry name" value="MANNITOL DEHYDROGENASE DSF1-RELATED"/>
    <property type="match status" value="1"/>
</dbReference>
<keyword evidence="5" id="KW-0520">NAD</keyword>
<dbReference type="InterPro" id="IPR036291">
    <property type="entry name" value="NAD(P)-bd_dom_sf"/>
</dbReference>
<dbReference type="InterPro" id="IPR050988">
    <property type="entry name" value="Mannitol_DH/Oxidoreductase"/>
</dbReference>
<evidence type="ECO:0000256" key="2">
    <source>
        <dbReference type="ARBA" id="ARBA00012939"/>
    </source>
</evidence>
<organism evidence="9 10">
    <name type="scientific">Rhodococcus sovatensis</name>
    <dbReference type="NCBI Taxonomy" id="1805840"/>
    <lineage>
        <taxon>Bacteria</taxon>
        <taxon>Bacillati</taxon>
        <taxon>Actinomycetota</taxon>
        <taxon>Actinomycetes</taxon>
        <taxon>Mycobacteriales</taxon>
        <taxon>Nocardiaceae</taxon>
        <taxon>Rhodococcus</taxon>
    </lineage>
</organism>
<proteinExistence type="inferred from homology"/>
<dbReference type="PROSITE" id="PS00974">
    <property type="entry name" value="MANNITOL_DHGENASE"/>
    <property type="match status" value="1"/>
</dbReference>
<dbReference type="SUPFAM" id="SSF51735">
    <property type="entry name" value="NAD(P)-binding Rossmann-fold domains"/>
    <property type="match status" value="1"/>
</dbReference>